<protein>
    <submittedName>
        <fullName evidence="2">Uncharacterized protein</fullName>
    </submittedName>
</protein>
<accession>A0A5N6QFF8</accession>
<dbReference type="GO" id="GO:0080043">
    <property type="term" value="F:quercetin 3-O-glucosyltransferase activity"/>
    <property type="evidence" value="ECO:0007669"/>
    <property type="project" value="TreeGrafter"/>
</dbReference>
<evidence type="ECO:0000313" key="2">
    <source>
        <dbReference type="EMBL" id="KAE7998052.1"/>
    </source>
</evidence>
<dbReference type="EMBL" id="CM017321">
    <property type="protein sequence ID" value="KAE7998052.1"/>
    <property type="molecule type" value="Genomic_DNA"/>
</dbReference>
<evidence type="ECO:0000256" key="1">
    <source>
        <dbReference type="ARBA" id="ARBA00009995"/>
    </source>
</evidence>
<dbReference type="Gene3D" id="3.40.50.2000">
    <property type="entry name" value="Glycogen Phosphorylase B"/>
    <property type="match status" value="2"/>
</dbReference>
<gene>
    <name evidence="2" type="ORF">FH972_002630</name>
</gene>
<name>A0A5N6QFF8_9ROSI</name>
<dbReference type="PANTHER" id="PTHR11926">
    <property type="entry name" value="GLUCOSYL/GLUCURONOSYL TRANSFERASES"/>
    <property type="match status" value="1"/>
</dbReference>
<keyword evidence="3" id="KW-1185">Reference proteome</keyword>
<organism evidence="2 3">
    <name type="scientific">Carpinus fangiana</name>
    <dbReference type="NCBI Taxonomy" id="176857"/>
    <lineage>
        <taxon>Eukaryota</taxon>
        <taxon>Viridiplantae</taxon>
        <taxon>Streptophyta</taxon>
        <taxon>Embryophyta</taxon>
        <taxon>Tracheophyta</taxon>
        <taxon>Spermatophyta</taxon>
        <taxon>Magnoliopsida</taxon>
        <taxon>eudicotyledons</taxon>
        <taxon>Gunneridae</taxon>
        <taxon>Pentapetalae</taxon>
        <taxon>rosids</taxon>
        <taxon>fabids</taxon>
        <taxon>Fagales</taxon>
        <taxon>Betulaceae</taxon>
        <taxon>Carpinus</taxon>
    </lineage>
</organism>
<dbReference type="PANTHER" id="PTHR11926:SF1365">
    <property type="entry name" value="GLYCOSYLTRANSFERASE"/>
    <property type="match status" value="1"/>
</dbReference>
<dbReference type="AlphaFoldDB" id="A0A5N6QFF8"/>
<dbReference type="GO" id="GO:0080044">
    <property type="term" value="F:quercetin 7-O-glucosyltransferase activity"/>
    <property type="evidence" value="ECO:0007669"/>
    <property type="project" value="TreeGrafter"/>
</dbReference>
<dbReference type="Proteomes" id="UP000327013">
    <property type="component" value="Chromosome 1"/>
</dbReference>
<dbReference type="SUPFAM" id="SSF53756">
    <property type="entry name" value="UDP-Glycosyltransferase/glycogen phosphorylase"/>
    <property type="match status" value="1"/>
</dbReference>
<sequence length="84" mass="9595">MAGMNFDELFKRGIIPFKGGWNGGQRDEIKTLIKEVMERDKGKAMKQKALEWKKKAMETTDIGGSSYKNFEMLIKEALYGPYGN</sequence>
<dbReference type="OrthoDB" id="1927969at2759"/>
<evidence type="ECO:0000313" key="3">
    <source>
        <dbReference type="Proteomes" id="UP000327013"/>
    </source>
</evidence>
<comment type="similarity">
    <text evidence="1">Belongs to the UDP-glycosyltransferase family.</text>
</comment>
<reference evidence="2 3" key="1">
    <citation type="submission" date="2019-06" db="EMBL/GenBank/DDBJ databases">
        <title>A chromosomal-level reference genome of Carpinus fangiana (Coryloideae, Betulaceae).</title>
        <authorList>
            <person name="Yang X."/>
            <person name="Wang Z."/>
            <person name="Zhang L."/>
            <person name="Hao G."/>
            <person name="Liu J."/>
            <person name="Yang Y."/>
        </authorList>
    </citation>
    <scope>NUCLEOTIDE SEQUENCE [LARGE SCALE GENOMIC DNA]</scope>
    <source>
        <strain evidence="2">Cfa_2016G</strain>
        <tissue evidence="2">Leaf</tissue>
    </source>
</reference>
<proteinExistence type="inferred from homology"/>